<dbReference type="AlphaFoldDB" id="A0ABD0VBC7"/>
<dbReference type="Proteomes" id="UP001552299">
    <property type="component" value="Unassembled WGS sequence"/>
</dbReference>
<keyword evidence="3" id="KW-1185">Reference proteome</keyword>
<feature type="transmembrane region" description="Helical" evidence="1">
    <location>
        <begin position="173"/>
        <end position="206"/>
    </location>
</feature>
<evidence type="ECO:0000313" key="3">
    <source>
        <dbReference type="Proteomes" id="UP001552299"/>
    </source>
</evidence>
<keyword evidence="1" id="KW-1133">Transmembrane helix</keyword>
<evidence type="ECO:0000256" key="1">
    <source>
        <dbReference type="SAM" id="Phobius"/>
    </source>
</evidence>
<accession>A0ABD0VBC7</accession>
<proteinExistence type="predicted"/>
<organism evidence="2 3">
    <name type="scientific">Dendrobium thyrsiflorum</name>
    <name type="common">Pinecone-like raceme dendrobium</name>
    <name type="synonym">Orchid</name>
    <dbReference type="NCBI Taxonomy" id="117978"/>
    <lineage>
        <taxon>Eukaryota</taxon>
        <taxon>Viridiplantae</taxon>
        <taxon>Streptophyta</taxon>
        <taxon>Embryophyta</taxon>
        <taxon>Tracheophyta</taxon>
        <taxon>Spermatophyta</taxon>
        <taxon>Magnoliopsida</taxon>
        <taxon>Liliopsida</taxon>
        <taxon>Asparagales</taxon>
        <taxon>Orchidaceae</taxon>
        <taxon>Epidendroideae</taxon>
        <taxon>Malaxideae</taxon>
        <taxon>Dendrobiinae</taxon>
        <taxon>Dendrobium</taxon>
    </lineage>
</organism>
<keyword evidence="1" id="KW-0472">Membrane</keyword>
<dbReference type="EMBL" id="JANQDX010000009">
    <property type="protein sequence ID" value="KAL0919887.1"/>
    <property type="molecule type" value="Genomic_DNA"/>
</dbReference>
<evidence type="ECO:0000313" key="2">
    <source>
        <dbReference type="EMBL" id="KAL0919887.1"/>
    </source>
</evidence>
<reference evidence="2 3" key="1">
    <citation type="journal article" date="2024" name="Plant Biotechnol. J.">
        <title>Dendrobium thyrsiflorum genome and its molecular insights into genes involved in important horticultural traits.</title>
        <authorList>
            <person name="Chen B."/>
            <person name="Wang J.Y."/>
            <person name="Zheng P.J."/>
            <person name="Li K.L."/>
            <person name="Liang Y.M."/>
            <person name="Chen X.F."/>
            <person name="Zhang C."/>
            <person name="Zhao X."/>
            <person name="He X."/>
            <person name="Zhang G.Q."/>
            <person name="Liu Z.J."/>
            <person name="Xu Q."/>
        </authorList>
    </citation>
    <scope>NUCLEOTIDE SEQUENCE [LARGE SCALE GENOMIC DNA]</scope>
    <source>
        <strain evidence="2">GZMU011</strain>
    </source>
</reference>
<keyword evidence="1" id="KW-0812">Transmembrane</keyword>
<feature type="transmembrane region" description="Helical" evidence="1">
    <location>
        <begin position="280"/>
        <end position="300"/>
    </location>
</feature>
<gene>
    <name evidence="2" type="ORF">M5K25_012012</name>
</gene>
<sequence length="338" mass="38856">MVLEVFSKPCTGNPISDLYSKLRLLKEGIKSNSWASSRNIQTHLDVLHSSHPLAAWLKLQYISPWKPVNPQSSPFWKELCKVAADARNAFHFSLTTTSPLSFYWDPWCRGHSVANMLQGHFAGHNAEVQEFICSGNWALPVNLPDAIADMIKTIHINASPGPCLLWNNLKWKFWLVTSFTLHVVALQLMVIVFCSLALLCLAEFVYPVQRNLLLGRKKRERNGGERYLERQVREVWRLDCNVDDGGENCELGGRKLRKTNERRDAEQSKLKQRAIKEKPFSSFFFFSPLALWGLAFPALGAMKNCFFNFPAWWSVSRWEWQWEKSGLRSSHMGIRRGS</sequence>
<name>A0ABD0VBC7_DENTH</name>
<comment type="caution">
    <text evidence="2">The sequence shown here is derived from an EMBL/GenBank/DDBJ whole genome shotgun (WGS) entry which is preliminary data.</text>
</comment>
<protein>
    <submittedName>
        <fullName evidence="2">Uncharacterized protein</fullName>
    </submittedName>
</protein>